<comment type="caution">
    <text evidence="1">The sequence shown here is derived from an EMBL/GenBank/DDBJ whole genome shotgun (WGS) entry which is preliminary data.</text>
</comment>
<dbReference type="EMBL" id="LSBJ02000005">
    <property type="protein sequence ID" value="OAQ65001.1"/>
    <property type="molecule type" value="Genomic_DNA"/>
</dbReference>
<dbReference type="GeneID" id="28858040"/>
<dbReference type="KEGG" id="pchm:VFPPC_16293"/>
<accession>A0A179FID4</accession>
<reference evidence="1 2" key="1">
    <citation type="journal article" date="2016" name="PLoS Pathog.">
        <title>Biosynthesis of antibiotic leucinostatins in bio-control fungus Purpureocillium lilacinum and their inhibition on phytophthora revealed by genome mining.</title>
        <authorList>
            <person name="Wang G."/>
            <person name="Liu Z."/>
            <person name="Lin R."/>
            <person name="Li E."/>
            <person name="Mao Z."/>
            <person name="Ling J."/>
            <person name="Yang Y."/>
            <person name="Yin W.B."/>
            <person name="Xie B."/>
        </authorList>
    </citation>
    <scope>NUCLEOTIDE SEQUENCE [LARGE SCALE GENOMIC DNA]</scope>
    <source>
        <strain evidence="1">170</strain>
    </source>
</reference>
<protein>
    <submittedName>
        <fullName evidence="1">Uncharacterized protein</fullName>
    </submittedName>
</protein>
<proteinExistence type="predicted"/>
<sequence>MRWRAVLDGWAHGWCWIRPGHLGNKGDGRIAPAAAGSVLQLQTKSEDFR</sequence>
<name>A0A179FID4_METCM</name>
<evidence type="ECO:0000313" key="1">
    <source>
        <dbReference type="EMBL" id="OAQ65001.1"/>
    </source>
</evidence>
<dbReference type="Proteomes" id="UP000078397">
    <property type="component" value="Unassembled WGS sequence"/>
</dbReference>
<dbReference type="RefSeq" id="XP_018142315.1">
    <property type="nucleotide sequence ID" value="XM_018294046.1"/>
</dbReference>
<keyword evidence="2" id="KW-1185">Reference proteome</keyword>
<evidence type="ECO:0000313" key="2">
    <source>
        <dbReference type="Proteomes" id="UP000078397"/>
    </source>
</evidence>
<organism evidence="1 2">
    <name type="scientific">Pochonia chlamydosporia 170</name>
    <dbReference type="NCBI Taxonomy" id="1380566"/>
    <lineage>
        <taxon>Eukaryota</taxon>
        <taxon>Fungi</taxon>
        <taxon>Dikarya</taxon>
        <taxon>Ascomycota</taxon>
        <taxon>Pezizomycotina</taxon>
        <taxon>Sordariomycetes</taxon>
        <taxon>Hypocreomycetidae</taxon>
        <taxon>Hypocreales</taxon>
        <taxon>Clavicipitaceae</taxon>
        <taxon>Pochonia</taxon>
    </lineage>
</organism>
<gene>
    <name evidence="1" type="ORF">VFPPC_16293</name>
</gene>
<dbReference type="AlphaFoldDB" id="A0A179FID4"/>